<dbReference type="InterPro" id="IPR013525">
    <property type="entry name" value="ABC2_TM"/>
</dbReference>
<dbReference type="Pfam" id="PF23321">
    <property type="entry name" value="R1_ABCA1"/>
    <property type="match status" value="1"/>
</dbReference>
<feature type="transmembrane region" description="Helical" evidence="14">
    <location>
        <begin position="1620"/>
        <end position="1645"/>
    </location>
</feature>
<evidence type="ECO:0000259" key="15">
    <source>
        <dbReference type="PROSITE" id="PS50893"/>
    </source>
</evidence>
<feature type="transmembrane region" description="Helical" evidence="14">
    <location>
        <begin position="679"/>
        <end position="701"/>
    </location>
</feature>
<evidence type="ECO:0000256" key="9">
    <source>
        <dbReference type="ARBA" id="ARBA00023136"/>
    </source>
</evidence>
<keyword evidence="7" id="KW-1278">Translocase</keyword>
<keyword evidence="8 14" id="KW-1133">Transmembrane helix</keyword>
<dbReference type="GeneTree" id="ENSGT00940000154658"/>
<evidence type="ECO:0000256" key="1">
    <source>
        <dbReference type="ARBA" id="ARBA00004141"/>
    </source>
</evidence>
<dbReference type="EC" id="7.6.2.1" evidence="2"/>
<evidence type="ECO:0000256" key="11">
    <source>
        <dbReference type="ARBA" id="ARBA00023180"/>
    </source>
</evidence>
<dbReference type="FunFam" id="3.40.50.300:FF:000264">
    <property type="entry name" value="ATP-binding cassette, sub-family A (ABC1), member 1"/>
    <property type="match status" value="1"/>
</dbReference>
<comment type="subcellular location">
    <subcellularLocation>
        <location evidence="1">Membrane</location>
        <topology evidence="1">Multi-pass membrane protein</topology>
    </subcellularLocation>
</comment>
<dbReference type="Pfam" id="PF12698">
    <property type="entry name" value="ABC2_membrane_3"/>
    <property type="match status" value="2"/>
</dbReference>
<feature type="domain" description="ABC transporter" evidence="15">
    <location>
        <begin position="1836"/>
        <end position="2068"/>
    </location>
</feature>
<accession>A0A671UPF5</accession>
<gene>
    <name evidence="16" type="primary">LOC115590183</name>
</gene>
<dbReference type="GO" id="GO:0140326">
    <property type="term" value="F:ATPase-coupled intramembrane lipid transporter activity"/>
    <property type="evidence" value="ECO:0007669"/>
    <property type="project" value="UniProtKB-EC"/>
</dbReference>
<keyword evidence="4 14" id="KW-0812">Transmembrane</keyword>
<dbReference type="SMART" id="SM00382">
    <property type="entry name" value="AAA"/>
    <property type="match status" value="2"/>
</dbReference>
<feature type="transmembrane region" description="Helical" evidence="14">
    <location>
        <begin position="1689"/>
        <end position="1711"/>
    </location>
</feature>
<evidence type="ECO:0000256" key="8">
    <source>
        <dbReference type="ARBA" id="ARBA00022989"/>
    </source>
</evidence>
<dbReference type="InterPro" id="IPR056264">
    <property type="entry name" value="R2_ABCA1-4-like"/>
</dbReference>
<keyword evidence="17" id="KW-1185">Reference proteome</keyword>
<dbReference type="InterPro" id="IPR026082">
    <property type="entry name" value="ABCA"/>
</dbReference>
<keyword evidence="6" id="KW-0067">ATP-binding</keyword>
<reference evidence="16" key="1">
    <citation type="submission" date="2021-04" db="EMBL/GenBank/DDBJ databases">
        <authorList>
            <consortium name="Wellcome Sanger Institute Data Sharing"/>
        </authorList>
    </citation>
    <scope>NUCLEOTIDE SEQUENCE [LARGE SCALE GENOMIC DNA]</scope>
</reference>
<feature type="domain" description="ABC transporter" evidence="15">
    <location>
        <begin position="859"/>
        <end position="1091"/>
    </location>
</feature>
<evidence type="ECO:0000256" key="7">
    <source>
        <dbReference type="ARBA" id="ARBA00022967"/>
    </source>
</evidence>
<protein>
    <recommendedName>
        <fullName evidence="2">P-type phospholipid transporter</fullName>
        <ecNumber evidence="2">7.6.2.1</ecNumber>
    </recommendedName>
</protein>
<proteinExistence type="predicted"/>
<feature type="region of interest" description="Disordered" evidence="13">
    <location>
        <begin position="2160"/>
        <end position="2181"/>
    </location>
</feature>
<dbReference type="PROSITE" id="PS50893">
    <property type="entry name" value="ABC_TRANSPORTER_2"/>
    <property type="match status" value="2"/>
</dbReference>
<keyword evidence="11" id="KW-0325">Glycoprotein</keyword>
<dbReference type="CDD" id="cd03263">
    <property type="entry name" value="ABC_subfamily_A"/>
    <property type="match status" value="2"/>
</dbReference>
<feature type="region of interest" description="Disordered" evidence="13">
    <location>
        <begin position="1099"/>
        <end position="1125"/>
    </location>
</feature>
<dbReference type="GO" id="GO:0140359">
    <property type="term" value="F:ABC-type transporter activity"/>
    <property type="evidence" value="ECO:0007669"/>
    <property type="project" value="InterPro"/>
</dbReference>
<dbReference type="InterPro" id="IPR027417">
    <property type="entry name" value="P-loop_NTPase"/>
</dbReference>
<evidence type="ECO:0000256" key="2">
    <source>
        <dbReference type="ARBA" id="ARBA00012189"/>
    </source>
</evidence>
<evidence type="ECO:0000256" key="4">
    <source>
        <dbReference type="ARBA" id="ARBA00022692"/>
    </source>
</evidence>
<feature type="transmembrane region" description="Helical" evidence="14">
    <location>
        <begin position="645"/>
        <end position="667"/>
    </location>
</feature>
<keyword evidence="10" id="KW-1015">Disulfide bond</keyword>
<dbReference type="PANTHER" id="PTHR19229:SF234">
    <property type="entry name" value="ATP-BINDING CASSETTE SUB-FAMILY A MEMBER 1-LIKE"/>
    <property type="match status" value="1"/>
</dbReference>
<keyword evidence="9 14" id="KW-0472">Membrane</keyword>
<reference evidence="16" key="3">
    <citation type="submission" date="2025-09" db="UniProtKB">
        <authorList>
            <consortium name="Ensembl"/>
        </authorList>
    </citation>
    <scope>IDENTIFICATION</scope>
</reference>
<dbReference type="SUPFAM" id="SSF52540">
    <property type="entry name" value="P-loop containing nucleoside triphosphate hydrolases"/>
    <property type="match status" value="2"/>
</dbReference>
<evidence type="ECO:0000313" key="17">
    <source>
        <dbReference type="Proteomes" id="UP000472265"/>
    </source>
</evidence>
<name>A0A671UPF5_SPAAU</name>
<dbReference type="InterPro" id="IPR003593">
    <property type="entry name" value="AAA+_ATPase"/>
</dbReference>
<sequence>MGLLTQFTLLLWKNFTLRKRQKVRLVVEVIWPLFLFFILVLVRATNKPFYKGQCHYPNKAMPSAGVLPWLQGMVCNVDNPCLSYPTPGETPGQVNNFNDSIISGMLIELQTLLVNRSILSKVQVLADDMDQWNSVMSQSNPGDVILRSILRDDETFSTHLKENLTVPPTVVQSLMNAQIKLNSVSIVLLLCFHSILCEGTDLDQYVQFSSQAEKQAFQNVSCSLTPQQLINTQQVLVQNLDARRVLSEVSLSSWRPHTMSKSRNLSNLSFMRMNSALDMFGSIDTLLCRRQTDANSTKMPFTSRSPRSMHYNMANSMGNNSDAFCQTLVDTLEGTPGLRYIWSTFKPLLQGKVLYAPDTPAARLIVKEANSTFTALAMLKEIADSWDELGPRVGDFLQNSPQVETLLANPLFAVVLNQRLGDTGWTAERLANFLYSGPPEDRPPGMQPYDWRNVLNTTTQIMKLLSNFLGCLDLNKFEAFPTEGHLVTKALELLENGTFWAGVVFENLQPDASQPPPYIKYKIRMDIEEVERSNKLKERLWFPGARDNSFNDLRYIWGGFAYLQDMMDHGIIRAHTSKTQPLGVFAQQMPYPCFLEQFVSSMLPMFLVLAFMYTVCMTIKDLVLEKERRLKEVLRAVGIQNGALWCARFTENIVLLAIPCALISVMVKYGKVLQYSDPSVIFVFLLVFCLATITQCFFISVFFSKANLAAACGGLIYFVLYLPHVLCFAWSDVMGFGAKVAVSLLSCVAFGYGCETFAKYEQQGVGIQWYNINVSPEEGNRYTFIVSIFMMLIDAVIYWLLTWYIENVFPGQYGIPKPWYFPFTSSYWCGTASRTRVDPDLLKDSTYLEKPPPNLKAGVSIRNLVKIYKTGKKLAVDGLSIDFYENQITSFLGHNGAGKTTTMSILTGLFPPTSGTALINGYDILSDMDSIRKYLGMCPQHNVLFNELTVEEHIYFYARLKGCSRDEVKIEMDQMIKDVGLPHKRKELAKNLSGGMQRKLSVAIAFVGGSKIVILDEPTAGVDPYARRGIWELLLKYKQGTRTIILSTHHMDEADILGDRIAIISQGRLRCCGSSLFLKKYFGSGYYLTLVRDGTEKMTAQRNGCPSRSSSIDDGIGSTSWSNSDPSDLTEVGMLVRRHVPEAVFLESIGQEITYILPYSGARDGTFALLFQELNLAMADLGLTSYGISDTTLEEAKTTYLICIPTAAKELLARDCKRSSRTSKRNSIASAHSKTEHVSGRSDSKRNASVNGKGSTVITGWKLIRRQFLALFIKRFHYARRSRKGLIAQVVLPAVFVCLSLIFSLIVPPFTEYPSLELQPWMYGLPQTTFYSNDGPDNVEVSRVVETLVNEPGFGTRCMIGDPIPKLPCSPSGSEWFTPPVDQSVADIFLNGNWSMSNPSPSCECSTPERSFMLPDCPPSAGGLPPPQRIQNTTDTLLDLTGRNMTDFLIKTFERQGKKRYGGISVGGVNSQVRLNESAIEDAFRDITNLLSSFQDNLTDQILPKAETLLKKLGTRDNVKVWFYNQAWHGMVSFLGTANNAILRGNLPAGQDPRQYGISVSNHPLNLTKEQATTSTDVVVSICVIFAMSFIPASFVLFLIQERVNKAKHLQFVSGVNPAVYWLSSFAWDMCNYVIPCLIVIVIFLCFQQKAYVSPANLPALILLLVLYGWSITPMMYPASFIFSVPSTAYVVLTCINLFIGINGSVATFVMELFDDDNVTRINDIVKQVLLIFPHFCLGRGLIDMAKNQAMGTLFSSFGENRFKDPLGWDMVGKNLLAMFIEGIVMFALTLLIQYKFFCKPRLISAKSLSAEEEEDIDVARERRRLYEGGAQDDLLKICDLTKVYPRKSTPAVDRLCVGVPAAECFGLLGINGAGKTTTFKMLTGDIPVSSGEAFLNGYSIRTEMRNVHQNLGYCPQFDAIDDLLTGKEHLEFYARLRGVPEEEVTMVAEWGIQKLGLVKYSNKSAGTYSGGNKRKLSTAIALIGCPPVIFLDEPTTGMDPKARRFLWDCILSIIKEGRSVILTSHSMEECEALCTRMAIMVNGRFKCLGSIQHLKSRFGDGYTVIVRVGGSPPALKPVEDFVQQNFPGSVLKEKHHNTLQYQLPYKQGALANIFSVFTSHQQRLEVEDYTVSQTTLDQVFVNFAREQHEDKDCEAYDNPVDTSDELPLKSVRTGREAEMV</sequence>
<feature type="transmembrane region" description="Helical" evidence="14">
    <location>
        <begin position="1657"/>
        <end position="1677"/>
    </location>
</feature>
<feature type="compositionally biased region" description="Low complexity" evidence="13">
    <location>
        <begin position="1107"/>
        <end position="1122"/>
    </location>
</feature>
<feature type="transmembrane region" description="Helical" evidence="14">
    <location>
        <begin position="1578"/>
        <end position="1600"/>
    </location>
</feature>
<evidence type="ECO:0000256" key="5">
    <source>
        <dbReference type="ARBA" id="ARBA00022741"/>
    </source>
</evidence>
<evidence type="ECO:0000256" key="6">
    <source>
        <dbReference type="ARBA" id="ARBA00022840"/>
    </source>
</evidence>
<evidence type="ECO:0000256" key="13">
    <source>
        <dbReference type="SAM" id="MobiDB-lite"/>
    </source>
</evidence>
<evidence type="ECO:0000256" key="12">
    <source>
        <dbReference type="ARBA" id="ARBA00034036"/>
    </source>
</evidence>
<feature type="compositionally biased region" description="Basic and acidic residues" evidence="13">
    <location>
        <begin position="1233"/>
        <end position="1246"/>
    </location>
</feature>
<feature type="transmembrane region" description="Helical" evidence="14">
    <location>
        <begin position="708"/>
        <end position="731"/>
    </location>
</feature>
<dbReference type="Pfam" id="PF00005">
    <property type="entry name" value="ABC_tran"/>
    <property type="match status" value="2"/>
</dbReference>
<dbReference type="GO" id="GO:0016020">
    <property type="term" value="C:membrane"/>
    <property type="evidence" value="ECO:0007669"/>
    <property type="project" value="UniProtKB-SubCell"/>
</dbReference>
<keyword evidence="5" id="KW-0547">Nucleotide-binding</keyword>
<evidence type="ECO:0000313" key="16">
    <source>
        <dbReference type="Ensembl" id="ENSSAUP00010016297.1"/>
    </source>
</evidence>
<evidence type="ECO:0000256" key="14">
    <source>
        <dbReference type="SAM" id="Phobius"/>
    </source>
</evidence>
<feature type="transmembrane region" description="Helical" evidence="14">
    <location>
        <begin position="602"/>
        <end position="624"/>
    </location>
</feature>
<organism evidence="16 17">
    <name type="scientific">Sparus aurata</name>
    <name type="common">Gilthead sea bream</name>
    <dbReference type="NCBI Taxonomy" id="8175"/>
    <lineage>
        <taxon>Eukaryota</taxon>
        <taxon>Metazoa</taxon>
        <taxon>Chordata</taxon>
        <taxon>Craniata</taxon>
        <taxon>Vertebrata</taxon>
        <taxon>Euteleostomi</taxon>
        <taxon>Actinopterygii</taxon>
        <taxon>Neopterygii</taxon>
        <taxon>Teleostei</taxon>
        <taxon>Neoteleostei</taxon>
        <taxon>Acanthomorphata</taxon>
        <taxon>Eupercaria</taxon>
        <taxon>Spariformes</taxon>
        <taxon>Sparidae</taxon>
        <taxon>Sparus</taxon>
    </lineage>
</organism>
<comment type="catalytic activity">
    <reaction evidence="12">
        <text>ATP + H2O + phospholipidSide 1 = ADP + phosphate + phospholipidSide 2.</text>
        <dbReference type="EC" id="7.6.2.1"/>
    </reaction>
</comment>
<feature type="transmembrane region" description="Helical" evidence="14">
    <location>
        <begin position="25"/>
        <end position="44"/>
    </location>
</feature>
<dbReference type="PANTHER" id="PTHR19229">
    <property type="entry name" value="ATP-BINDING CASSETTE TRANSPORTER SUBFAMILY A ABCA"/>
    <property type="match status" value="1"/>
</dbReference>
<feature type="transmembrane region" description="Helical" evidence="14">
    <location>
        <begin position="1285"/>
        <end position="1307"/>
    </location>
</feature>
<evidence type="ECO:0000256" key="3">
    <source>
        <dbReference type="ARBA" id="ARBA00022553"/>
    </source>
</evidence>
<dbReference type="Gene3D" id="3.40.50.300">
    <property type="entry name" value="P-loop containing nucleotide triphosphate hydrolases"/>
    <property type="match status" value="2"/>
</dbReference>
<dbReference type="GO" id="GO:0016887">
    <property type="term" value="F:ATP hydrolysis activity"/>
    <property type="evidence" value="ECO:0007669"/>
    <property type="project" value="InterPro"/>
</dbReference>
<dbReference type="InterPro" id="IPR017871">
    <property type="entry name" value="ABC_transporter-like_CS"/>
</dbReference>
<dbReference type="GO" id="GO:0005548">
    <property type="term" value="F:phospholipid transporter activity"/>
    <property type="evidence" value="ECO:0007669"/>
    <property type="project" value="UniProtKB-ARBA"/>
</dbReference>
<dbReference type="Proteomes" id="UP000472265">
    <property type="component" value="Chromosome 10"/>
</dbReference>
<dbReference type="InterPro" id="IPR003439">
    <property type="entry name" value="ABC_transporter-like_ATP-bd"/>
</dbReference>
<dbReference type="GO" id="GO:0005524">
    <property type="term" value="F:ATP binding"/>
    <property type="evidence" value="ECO:0007669"/>
    <property type="project" value="UniProtKB-KW"/>
</dbReference>
<feature type="region of interest" description="Disordered" evidence="13">
    <location>
        <begin position="1223"/>
        <end position="1252"/>
    </location>
</feature>
<feature type="transmembrane region" description="Helical" evidence="14">
    <location>
        <begin position="782"/>
        <end position="801"/>
    </location>
</feature>
<dbReference type="FunFam" id="3.40.50.300:FF:000232">
    <property type="entry name" value="ATP-binding cassette, sub-family A (ABC1), member 1"/>
    <property type="match status" value="1"/>
</dbReference>
<dbReference type="PROSITE" id="PS00211">
    <property type="entry name" value="ABC_TRANSPORTER_1"/>
    <property type="match status" value="1"/>
</dbReference>
<reference evidence="16" key="2">
    <citation type="submission" date="2025-08" db="UniProtKB">
        <authorList>
            <consortium name="Ensembl"/>
        </authorList>
    </citation>
    <scope>IDENTIFICATION</scope>
</reference>
<feature type="transmembrane region" description="Helical" evidence="14">
    <location>
        <begin position="1776"/>
        <end position="1798"/>
    </location>
</feature>
<evidence type="ECO:0000256" key="10">
    <source>
        <dbReference type="ARBA" id="ARBA00023157"/>
    </source>
</evidence>
<dbReference type="Ensembl" id="ENSSAUT00010017262.1">
    <property type="protein sequence ID" value="ENSSAUP00010016297.1"/>
    <property type="gene ID" value="ENSSAUG00010002251.1"/>
</dbReference>
<keyword evidence="3" id="KW-0597">Phosphoprotein</keyword>